<dbReference type="GO" id="GO:0008270">
    <property type="term" value="F:zinc ion binding"/>
    <property type="evidence" value="ECO:0007669"/>
    <property type="project" value="InterPro"/>
</dbReference>
<accession>A0A7M3U2L2</accession>
<dbReference type="KEGG" id="wms:ID128_02120"/>
<dbReference type="Pfam" id="PF01752">
    <property type="entry name" value="Peptidase_M9"/>
    <property type="match status" value="1"/>
</dbReference>
<proteinExistence type="predicted"/>
<protein>
    <submittedName>
        <fullName evidence="1">Collagenase</fullName>
    </submittedName>
</protein>
<name>A0A7M3U2L2_9RICK</name>
<dbReference type="AlphaFoldDB" id="A0A7M3U2L2"/>
<dbReference type="GO" id="GO:0004222">
    <property type="term" value="F:metalloendopeptidase activity"/>
    <property type="evidence" value="ECO:0007669"/>
    <property type="project" value="InterPro"/>
</dbReference>
<gene>
    <name evidence="1" type="ORF">ID128_02120</name>
</gene>
<dbReference type="GO" id="GO:0005576">
    <property type="term" value="C:extracellular region"/>
    <property type="evidence" value="ECO:0007669"/>
    <property type="project" value="InterPro"/>
</dbReference>
<dbReference type="Gene3D" id="1.10.390.20">
    <property type="match status" value="1"/>
</dbReference>
<organism evidence="1 2">
    <name type="scientific">Candidatus Wolbachia massiliensis</name>
    <dbReference type="NCBI Taxonomy" id="1845000"/>
    <lineage>
        <taxon>Bacteria</taxon>
        <taxon>Pseudomonadati</taxon>
        <taxon>Pseudomonadota</taxon>
        <taxon>Alphaproteobacteria</taxon>
        <taxon>Rickettsiales</taxon>
        <taxon>Anaplasmataceae</taxon>
        <taxon>Wolbachieae</taxon>
        <taxon>Wolbachia</taxon>
    </lineage>
</organism>
<sequence>MTVEIFHKNLGDEKLRNIEEVTNDTLKRCCRFFDVQIDDDANFRIFMLENRDQLTEVLKKVHDFDPPRTWTGLTVNNNHPQYKELSEFSASDVFFFLNENNWWLLEKPFSDNYIKYHISHEFTHCIQFLKFYQPVIEGLSPKLQLPVFEGSADFIACEKTYDGLEKNSICESRFKQGIDKVKSENLSLYTIYYGYHDQTSDNPYKTGVVVSKFLNDQHPKMIVKQFHCTGQGDYKCHHDLQSKIWEISSGKEFANWVDKQYHSTDSMIL</sequence>
<dbReference type="GO" id="GO:0006508">
    <property type="term" value="P:proteolysis"/>
    <property type="evidence" value="ECO:0007669"/>
    <property type="project" value="InterPro"/>
</dbReference>
<keyword evidence="2" id="KW-1185">Reference proteome</keyword>
<reference evidence="1 2" key="1">
    <citation type="submission" date="2020-09" db="EMBL/GenBank/DDBJ databases">
        <title>An Earliest Endosymbiont, Wolbachia massiliensis sp. nov., Strain PL13 From the Bed Bug (Cimex hemipterius), Type strain of a New supergroup T.</title>
        <authorList>
            <person name="Laidoudi Y."/>
            <person name="Levasseur A."/>
            <person name="Medkour H."/>
            <person name="Maaloum M."/>
            <person name="BenKhedher M."/>
            <person name="Sambou M."/>
            <person name="Bassene H."/>
            <person name="Davoust B."/>
            <person name="Fenollar F."/>
            <person name="Raoult D."/>
            <person name="Mediannikov O."/>
        </authorList>
    </citation>
    <scope>NUCLEOTIDE SEQUENCE [LARGE SCALE GENOMIC DNA]</scope>
    <source>
        <strain evidence="1 2">PL13</strain>
    </source>
</reference>
<dbReference type="RefSeq" id="WP_191111405.1">
    <property type="nucleotide sequence ID" value="NZ_CP061738.1"/>
</dbReference>
<dbReference type="Proteomes" id="UP000516514">
    <property type="component" value="Chromosome"/>
</dbReference>
<dbReference type="EMBL" id="CP061738">
    <property type="protein sequence ID" value="QOD38647.1"/>
    <property type="molecule type" value="Genomic_DNA"/>
</dbReference>
<evidence type="ECO:0000313" key="2">
    <source>
        <dbReference type="Proteomes" id="UP000516514"/>
    </source>
</evidence>
<evidence type="ECO:0000313" key="1">
    <source>
        <dbReference type="EMBL" id="QOD38647.1"/>
    </source>
</evidence>
<dbReference type="InterPro" id="IPR002169">
    <property type="entry name" value="Peptidase_M9A/M9B"/>
</dbReference>